<dbReference type="InterPro" id="IPR025202">
    <property type="entry name" value="PLD-like_dom"/>
</dbReference>
<proteinExistence type="predicted"/>
<dbReference type="Gene3D" id="3.30.870.10">
    <property type="entry name" value="Endonuclease Chain A"/>
    <property type="match status" value="1"/>
</dbReference>
<evidence type="ECO:0000313" key="5">
    <source>
        <dbReference type="EMBL" id="MBT9144740.1"/>
    </source>
</evidence>
<dbReference type="AlphaFoldDB" id="A0A9E2BFN2"/>
<dbReference type="SMART" id="SM00487">
    <property type="entry name" value="DEXDc"/>
    <property type="match status" value="1"/>
</dbReference>
<evidence type="ECO:0000259" key="4">
    <source>
        <dbReference type="PROSITE" id="PS51194"/>
    </source>
</evidence>
<accession>A0A9E2BFN2</accession>
<dbReference type="PROSITE" id="PS51192">
    <property type="entry name" value="HELICASE_ATP_BIND_1"/>
    <property type="match status" value="1"/>
</dbReference>
<dbReference type="Pfam" id="PF00176">
    <property type="entry name" value="SNF2-rel_dom"/>
    <property type="match status" value="1"/>
</dbReference>
<dbReference type="CDD" id="cd09178">
    <property type="entry name" value="PLDc_N_Snf2_like"/>
    <property type="match status" value="1"/>
</dbReference>
<keyword evidence="5" id="KW-0347">Helicase</keyword>
<evidence type="ECO:0000259" key="2">
    <source>
        <dbReference type="PROSITE" id="PS50035"/>
    </source>
</evidence>
<dbReference type="EMBL" id="QLTW01000019">
    <property type="protein sequence ID" value="MBT9144740.1"/>
    <property type="molecule type" value="Genomic_DNA"/>
</dbReference>
<dbReference type="InterPro" id="IPR027417">
    <property type="entry name" value="P-loop_NTPase"/>
</dbReference>
<dbReference type="InterPro" id="IPR014001">
    <property type="entry name" value="Helicase_ATP-bd"/>
</dbReference>
<dbReference type="EC" id="3.6.4.13" evidence="5"/>
<keyword evidence="5" id="KW-0547">Nucleotide-binding</keyword>
<keyword evidence="1 5" id="KW-0378">Hydrolase</keyword>
<dbReference type="PROSITE" id="PS50035">
    <property type="entry name" value="PLD"/>
    <property type="match status" value="1"/>
</dbReference>
<name>A0A9E2BFN2_PSYF1</name>
<dbReference type="InterPro" id="IPR000330">
    <property type="entry name" value="SNF2_N"/>
</dbReference>
<gene>
    <name evidence="5" type="primary">dbpA</name>
    <name evidence="5" type="ORF">DDT42_00588</name>
</gene>
<dbReference type="GO" id="GO:0005524">
    <property type="term" value="F:ATP binding"/>
    <property type="evidence" value="ECO:0007669"/>
    <property type="project" value="InterPro"/>
</dbReference>
<evidence type="ECO:0000313" key="6">
    <source>
        <dbReference type="Proteomes" id="UP000811545"/>
    </source>
</evidence>
<dbReference type="InterPro" id="IPR001736">
    <property type="entry name" value="PLipase_D/transphosphatidylase"/>
</dbReference>
<comment type="caution">
    <text evidence="5">The sequence shown here is derived from an EMBL/GenBank/DDBJ whole genome shotgun (WGS) entry which is preliminary data.</text>
</comment>
<evidence type="ECO:0000259" key="3">
    <source>
        <dbReference type="PROSITE" id="PS51192"/>
    </source>
</evidence>
<protein>
    <submittedName>
        <fullName evidence="5">ATP-dependent RNA helicase DbpA</fullName>
        <ecNumber evidence="5">3.6.4.13</ecNumber>
    </submittedName>
</protein>
<reference evidence="5 6" key="1">
    <citation type="journal article" date="2021" name="bioRxiv">
        <title>Unique metabolic strategies in Hadean analogues reveal hints for primordial physiology.</title>
        <authorList>
            <person name="Nobu M.K."/>
            <person name="Nakai R."/>
            <person name="Tamazawa S."/>
            <person name="Mori H."/>
            <person name="Toyoda A."/>
            <person name="Ijiri A."/>
            <person name="Suzuki S."/>
            <person name="Kurokawa K."/>
            <person name="Kamagata Y."/>
            <person name="Tamaki H."/>
        </authorList>
    </citation>
    <scope>NUCLEOTIDE SEQUENCE [LARGE SCALE GENOMIC DNA]</scope>
    <source>
        <strain evidence="5">BS525</strain>
    </source>
</reference>
<dbReference type="SUPFAM" id="SSF52540">
    <property type="entry name" value="P-loop containing nucleoside triphosphate hydrolases"/>
    <property type="match status" value="2"/>
</dbReference>
<evidence type="ECO:0000256" key="1">
    <source>
        <dbReference type="ARBA" id="ARBA00022801"/>
    </source>
</evidence>
<dbReference type="InterPro" id="IPR001650">
    <property type="entry name" value="Helicase_C-like"/>
</dbReference>
<keyword evidence="5" id="KW-0067">ATP-binding</keyword>
<dbReference type="Pfam" id="PF00271">
    <property type="entry name" value="Helicase_C"/>
    <property type="match status" value="1"/>
</dbReference>
<dbReference type="PROSITE" id="PS51194">
    <property type="entry name" value="HELICASE_CTER"/>
    <property type="match status" value="1"/>
</dbReference>
<dbReference type="InterPro" id="IPR049730">
    <property type="entry name" value="SNF2/RAD54-like_C"/>
</dbReference>
<dbReference type="SUPFAM" id="SSF56024">
    <property type="entry name" value="Phospholipase D/nuclease"/>
    <property type="match status" value="1"/>
</dbReference>
<sequence length="1057" mass="123794">MYQPEGIIIDNNKLKMFKELNHILKEQKFIHIASAYFNIAGFQLVKDSFTDEHKFRLLLGTIPQMGEKEPDYFQPELKYKSRIREDLETEDFAREKKETVIKLIELLKNESWEVRLYNKGFLHGKAFIFDKLAIIGSSNFTYAGFTSNTELNAVLDEAHARYIKEEWFEKLWQESIDFKSDLLKILEDSKFGTREYTPYEIFIKTLYELQKADILYEDTAISSLPASQVDLTNFQEDAVKRIYSRLRNYHGALVADSVGLGKTWIAKKIIEDFGYYRRKRFLVVCPASVDATLWQPALQSIGVSGNILHQEELGRNVFDFNSLESKMNFKIEDIELIVIDESHNFRNPLSNRYERLFTLIEKASVKEDVKILMLTATPMNNTHWDLFFQLDLLFRNKRKLLFKEGIYDLEKQFELADKGMLSSISDLMQIVSIRRTRQYIKDNYPDATIKNPNGELVKIHFPERELYEVNYSLDKTYQGLYHLIANEIEHDLSLAYYKIEEYKIVGEKDPFKIGRMEALGAILKTVLLKRLESSVEAFRNSIYKQINFFTTFKEYFNQGKILTKKQYDKYHLFFAEDNNQEAYNEILTKDLEEANLEHYNVNKFNSDIDKDIEILQEIHNLIEPINQEKDSKLLELKNKLVSLKDSEKTLLFTFYANTAEYLYQALMSDNSFQANYRKKIAKLTGSSTSKQREEVIERFQNGDIGLLISTDILSEGQNLQKAGIVINYDLHWNPVRMIQRAGRIDRIGSPFNTIYVYNFYPEKELESLLELVSILRGKIDNINATIGLDSSVLGEAINPRVFGIIKKLKGTQEDKKEAVSKLEEEQFGGGELFWQPLKEFGFDRLKEFCESLPHGIQSGLQKEWEKRDLKSLRGIFFYFQYADDYHLWYLYNALTGSCLTSKSEITNYISCKENEPRVIDLELDIFGIHNHIREKINNEFSELKVALSQSSTGVKEKIISDLLEELNYLKTEEIISTKELRFKTEYITNWLNKAHLTKKRMQQIRRIFTNYKNTSNWQVLINSLSEISQEIPVVEIPEEIISYDENKLKLICVQYIS</sequence>
<feature type="domain" description="PLD phosphodiesterase" evidence="2">
    <location>
        <begin position="118"/>
        <end position="144"/>
    </location>
</feature>
<dbReference type="Proteomes" id="UP000811545">
    <property type="component" value="Unassembled WGS sequence"/>
</dbReference>
<dbReference type="PANTHER" id="PTHR45766">
    <property type="entry name" value="DNA ANNEALING HELICASE AND ENDONUCLEASE ZRANB3 FAMILY MEMBER"/>
    <property type="match status" value="1"/>
</dbReference>
<dbReference type="PANTHER" id="PTHR45766:SF6">
    <property type="entry name" value="SWI_SNF-RELATED MATRIX-ASSOCIATED ACTIN-DEPENDENT REGULATOR OF CHROMATIN SUBFAMILY A-LIKE PROTEIN 1"/>
    <property type="match status" value="1"/>
</dbReference>
<dbReference type="CDD" id="cd18793">
    <property type="entry name" value="SF2_C_SNF"/>
    <property type="match status" value="1"/>
</dbReference>
<dbReference type="GO" id="GO:0006793">
    <property type="term" value="P:phosphorus metabolic process"/>
    <property type="evidence" value="ECO:0007669"/>
    <property type="project" value="UniProtKB-ARBA"/>
</dbReference>
<dbReference type="SMART" id="SM00155">
    <property type="entry name" value="PLDc"/>
    <property type="match status" value="1"/>
</dbReference>
<dbReference type="SMART" id="SM00490">
    <property type="entry name" value="HELICc"/>
    <property type="match status" value="1"/>
</dbReference>
<organism evidence="5 6">
    <name type="scientific">Psychracetigena formicireducens</name>
    <dbReference type="NCBI Taxonomy" id="2986056"/>
    <lineage>
        <taxon>Bacteria</taxon>
        <taxon>Bacillati</taxon>
        <taxon>Candidatus Lithacetigenota</taxon>
        <taxon>Candidatus Psychracetigena</taxon>
    </lineage>
</organism>
<dbReference type="Pfam" id="PF13091">
    <property type="entry name" value="PLDc_2"/>
    <property type="match status" value="1"/>
</dbReference>
<dbReference type="GO" id="GO:0003724">
    <property type="term" value="F:RNA helicase activity"/>
    <property type="evidence" value="ECO:0007669"/>
    <property type="project" value="UniProtKB-EC"/>
</dbReference>
<dbReference type="Gene3D" id="3.40.50.300">
    <property type="entry name" value="P-loop containing nucleotide triphosphate hydrolases"/>
    <property type="match status" value="2"/>
</dbReference>
<feature type="domain" description="Helicase ATP-binding" evidence="3">
    <location>
        <begin position="243"/>
        <end position="396"/>
    </location>
</feature>
<dbReference type="GO" id="GO:0016787">
    <property type="term" value="F:hydrolase activity"/>
    <property type="evidence" value="ECO:0007669"/>
    <property type="project" value="UniProtKB-KW"/>
</dbReference>
<feature type="domain" description="Helicase C-terminal" evidence="4">
    <location>
        <begin position="635"/>
        <end position="790"/>
    </location>
</feature>